<feature type="domain" description="Glycosyltransferase 2-like" evidence="8">
    <location>
        <begin position="91"/>
        <end position="257"/>
    </location>
</feature>
<comment type="subcellular location">
    <subcellularLocation>
        <location evidence="1">Cell membrane</location>
    </subcellularLocation>
</comment>
<evidence type="ECO:0000313" key="9">
    <source>
        <dbReference type="EMBL" id="OGF83317.1"/>
    </source>
</evidence>
<gene>
    <name evidence="9" type="ORF">A3B18_01580</name>
</gene>
<evidence type="ECO:0000256" key="1">
    <source>
        <dbReference type="ARBA" id="ARBA00004236"/>
    </source>
</evidence>
<keyword evidence="7" id="KW-1133">Transmembrane helix</keyword>
<organism evidence="9 10">
    <name type="scientific">Candidatus Giovannonibacteria bacterium RIFCSPLOWO2_01_FULL_46_13</name>
    <dbReference type="NCBI Taxonomy" id="1798352"/>
    <lineage>
        <taxon>Bacteria</taxon>
        <taxon>Candidatus Giovannoniibacteriota</taxon>
    </lineage>
</organism>
<dbReference type="PANTHER" id="PTHR22913">
    <property type="entry name" value="HYALURONAN SYNTHASE"/>
    <property type="match status" value="1"/>
</dbReference>
<dbReference type="CDD" id="cd06423">
    <property type="entry name" value="CESA_like"/>
    <property type="match status" value="1"/>
</dbReference>
<proteinExistence type="inferred from homology"/>
<dbReference type="EMBL" id="MFIE01000003">
    <property type="protein sequence ID" value="OGF83317.1"/>
    <property type="molecule type" value="Genomic_DNA"/>
</dbReference>
<dbReference type="PANTHER" id="PTHR22913:SF12">
    <property type="entry name" value="MANNURONAN SYNTHASE"/>
    <property type="match status" value="1"/>
</dbReference>
<dbReference type="GO" id="GO:0050501">
    <property type="term" value="F:hyaluronan synthase activity"/>
    <property type="evidence" value="ECO:0007669"/>
    <property type="project" value="TreeGrafter"/>
</dbReference>
<keyword evidence="5" id="KW-0808">Transferase</keyword>
<evidence type="ECO:0000256" key="3">
    <source>
        <dbReference type="ARBA" id="ARBA00022475"/>
    </source>
</evidence>
<keyword evidence="3" id="KW-1003">Cell membrane</keyword>
<feature type="transmembrane region" description="Helical" evidence="7">
    <location>
        <begin position="54"/>
        <end position="74"/>
    </location>
</feature>
<comment type="similarity">
    <text evidence="2">Belongs to the NodC/HAS family.</text>
</comment>
<dbReference type="GO" id="GO:0085029">
    <property type="term" value="P:extracellular matrix assembly"/>
    <property type="evidence" value="ECO:0007669"/>
    <property type="project" value="TreeGrafter"/>
</dbReference>
<sequence length="435" mass="49691">MTIEDLKVFSIKKVKFSDFAKLILLLASFLLLATALIFYKTIFILSTPVFSSFWIFYGVVVSVYLISRIPYAYLYEDRHRKYPNSSYPSVSVVIAAKNEEKSIFKTISKCVESEYPAELEFIIVDDGSTDGTKNEVTRAKKIYGDKIKLISFPKHYGKREAMASGVDEAENDVIVFVDSDSFLSPNAIRHITEHFIADESIGAVAGNTKVENADTNLLTKMQSVQYAISFDVYKTGESVHKAVTCCPGCFSAYRKIAIKPLIQKWKEQEFLGVRGTFGDDRGLTNFVLRDWNVVYCEKAKGATMVPEQFPVYWRQQLRWKKSWIREGILAGAFMWKRHPFASIGFYINFSFPFLGPILALKVLILSVQTGNPALFGVFMVGFILVGMTFALFVRIYRGAKNWFYMPLFSTLFISTLIWQMIYAFLTLRDSRWGTR</sequence>
<keyword evidence="4" id="KW-0328">Glycosyltransferase</keyword>
<evidence type="ECO:0000256" key="7">
    <source>
        <dbReference type="SAM" id="Phobius"/>
    </source>
</evidence>
<feature type="transmembrane region" description="Helical" evidence="7">
    <location>
        <begin position="22"/>
        <end position="42"/>
    </location>
</feature>
<dbReference type="GO" id="GO:0005886">
    <property type="term" value="C:plasma membrane"/>
    <property type="evidence" value="ECO:0007669"/>
    <property type="project" value="UniProtKB-SubCell"/>
</dbReference>
<evidence type="ECO:0000256" key="5">
    <source>
        <dbReference type="ARBA" id="ARBA00022679"/>
    </source>
</evidence>
<dbReference type="SUPFAM" id="SSF53448">
    <property type="entry name" value="Nucleotide-diphospho-sugar transferases"/>
    <property type="match status" value="1"/>
</dbReference>
<protein>
    <recommendedName>
        <fullName evidence="8">Glycosyltransferase 2-like domain-containing protein</fullName>
    </recommendedName>
</protein>
<keyword evidence="7" id="KW-0812">Transmembrane</keyword>
<dbReference type="Proteomes" id="UP000178684">
    <property type="component" value="Unassembled WGS sequence"/>
</dbReference>
<evidence type="ECO:0000259" key="8">
    <source>
        <dbReference type="Pfam" id="PF00535"/>
    </source>
</evidence>
<feature type="transmembrane region" description="Helical" evidence="7">
    <location>
        <begin position="373"/>
        <end position="396"/>
    </location>
</feature>
<evidence type="ECO:0000256" key="2">
    <source>
        <dbReference type="ARBA" id="ARBA00006782"/>
    </source>
</evidence>
<evidence type="ECO:0000256" key="6">
    <source>
        <dbReference type="ARBA" id="ARBA00023136"/>
    </source>
</evidence>
<evidence type="ECO:0000256" key="4">
    <source>
        <dbReference type="ARBA" id="ARBA00022676"/>
    </source>
</evidence>
<keyword evidence="6 7" id="KW-0472">Membrane</keyword>
<dbReference type="Pfam" id="PF00535">
    <property type="entry name" value="Glycos_transf_2"/>
    <property type="match status" value="1"/>
</dbReference>
<name>A0A1F5X627_9BACT</name>
<dbReference type="InterPro" id="IPR029044">
    <property type="entry name" value="Nucleotide-diphossugar_trans"/>
</dbReference>
<evidence type="ECO:0000313" key="10">
    <source>
        <dbReference type="Proteomes" id="UP000178684"/>
    </source>
</evidence>
<reference evidence="9 10" key="1">
    <citation type="journal article" date="2016" name="Nat. Commun.">
        <title>Thousands of microbial genomes shed light on interconnected biogeochemical processes in an aquifer system.</title>
        <authorList>
            <person name="Anantharaman K."/>
            <person name="Brown C.T."/>
            <person name="Hug L.A."/>
            <person name="Sharon I."/>
            <person name="Castelle C.J."/>
            <person name="Probst A.J."/>
            <person name="Thomas B.C."/>
            <person name="Singh A."/>
            <person name="Wilkins M.J."/>
            <person name="Karaoz U."/>
            <person name="Brodie E.L."/>
            <person name="Williams K.H."/>
            <person name="Hubbard S.S."/>
            <person name="Banfield J.F."/>
        </authorList>
    </citation>
    <scope>NUCLEOTIDE SEQUENCE [LARGE SCALE GENOMIC DNA]</scope>
</reference>
<feature type="transmembrane region" description="Helical" evidence="7">
    <location>
        <begin position="343"/>
        <end position="367"/>
    </location>
</feature>
<comment type="caution">
    <text evidence="9">The sequence shown here is derived from an EMBL/GenBank/DDBJ whole genome shotgun (WGS) entry which is preliminary data.</text>
</comment>
<dbReference type="AlphaFoldDB" id="A0A1F5X627"/>
<dbReference type="GO" id="GO:0030213">
    <property type="term" value="P:hyaluronan biosynthetic process"/>
    <property type="evidence" value="ECO:0007669"/>
    <property type="project" value="TreeGrafter"/>
</dbReference>
<feature type="transmembrane region" description="Helical" evidence="7">
    <location>
        <begin position="403"/>
        <end position="425"/>
    </location>
</feature>
<dbReference type="InterPro" id="IPR001173">
    <property type="entry name" value="Glyco_trans_2-like"/>
</dbReference>
<accession>A0A1F5X627</accession>
<dbReference type="Gene3D" id="3.90.550.10">
    <property type="entry name" value="Spore Coat Polysaccharide Biosynthesis Protein SpsA, Chain A"/>
    <property type="match status" value="1"/>
</dbReference>